<name>A0A0A9FQ48_ARUDO</name>
<protein>
    <submittedName>
        <fullName evidence="1">Uncharacterized protein</fullName>
    </submittedName>
</protein>
<reference evidence="1" key="2">
    <citation type="journal article" date="2015" name="Data Brief">
        <title>Shoot transcriptome of the giant reed, Arundo donax.</title>
        <authorList>
            <person name="Barrero R.A."/>
            <person name="Guerrero F.D."/>
            <person name="Moolhuijzen P."/>
            <person name="Goolsby J.A."/>
            <person name="Tidwell J."/>
            <person name="Bellgard S.E."/>
            <person name="Bellgard M.I."/>
        </authorList>
    </citation>
    <scope>NUCLEOTIDE SEQUENCE</scope>
    <source>
        <tissue evidence="1">Shoot tissue taken approximately 20 cm above the soil surface</tissue>
    </source>
</reference>
<reference evidence="1" key="1">
    <citation type="submission" date="2014-09" db="EMBL/GenBank/DDBJ databases">
        <authorList>
            <person name="Magalhaes I.L.F."/>
            <person name="Oliveira U."/>
            <person name="Santos F.R."/>
            <person name="Vidigal T.H.D.A."/>
            <person name="Brescovit A.D."/>
            <person name="Santos A.J."/>
        </authorList>
    </citation>
    <scope>NUCLEOTIDE SEQUENCE</scope>
    <source>
        <tissue evidence="1">Shoot tissue taken approximately 20 cm above the soil surface</tissue>
    </source>
</reference>
<evidence type="ECO:0000313" key="1">
    <source>
        <dbReference type="EMBL" id="JAE14422.1"/>
    </source>
</evidence>
<proteinExistence type="predicted"/>
<dbReference type="EMBL" id="GBRH01183474">
    <property type="protein sequence ID" value="JAE14422.1"/>
    <property type="molecule type" value="Transcribed_RNA"/>
</dbReference>
<accession>A0A0A9FQ48</accession>
<dbReference type="AlphaFoldDB" id="A0A0A9FQ48"/>
<sequence>MVLWYGTNLSKCSQFSQSKAFSELRLIGPIPECICQVFTLCVFHSPVMFIFLVTASQEQRCY</sequence>
<organism evidence="1">
    <name type="scientific">Arundo donax</name>
    <name type="common">Giant reed</name>
    <name type="synonym">Donax arundinaceus</name>
    <dbReference type="NCBI Taxonomy" id="35708"/>
    <lineage>
        <taxon>Eukaryota</taxon>
        <taxon>Viridiplantae</taxon>
        <taxon>Streptophyta</taxon>
        <taxon>Embryophyta</taxon>
        <taxon>Tracheophyta</taxon>
        <taxon>Spermatophyta</taxon>
        <taxon>Magnoliopsida</taxon>
        <taxon>Liliopsida</taxon>
        <taxon>Poales</taxon>
        <taxon>Poaceae</taxon>
        <taxon>PACMAD clade</taxon>
        <taxon>Arundinoideae</taxon>
        <taxon>Arundineae</taxon>
        <taxon>Arundo</taxon>
    </lineage>
</organism>